<evidence type="ECO:0000313" key="5">
    <source>
        <dbReference type="Proteomes" id="UP000235371"/>
    </source>
</evidence>
<gene>
    <name evidence="4" type="ORF">K444DRAFT_628841</name>
</gene>
<dbReference type="OrthoDB" id="5396681at2759"/>
<evidence type="ECO:0000256" key="2">
    <source>
        <dbReference type="SAM" id="Phobius"/>
    </source>
</evidence>
<sequence length="626" mass="71329">MSIPSDIGLLIESCKQAATFPRNLIHKLVPQHYLDAYFARLENQSSRIFCEDGKAAVDIWEYDDNVKEFQSTCVSSGMELVPRLEGVPRFSHDDPRCRFLFLHAFHSRDYLRISKEMLVAALTHHQVMAAFLDFVFPFGMQEHPQDFYFSGLREESRLQYPPCGLVVPELGRSGREIRLCYNLKSVETSGSNRDWPWSIRQTAIYHSFDVETGKSFWIVVKGSELIKARIKAATSKGSSGSTSLKSFGSMTQAFASTMATHLVLCDWCDEEWRWYLNYLEKRLQDATRRGLAIIIDKDPSLFNEPIQPEIKSPSSPSRIRRTVTEITRRTLSTTSRLTRSSTGLQEQKIQTPFAFPPATLPSPPQSPPPPPSGPPPPPIIPPGMPGALPTDKRMANDEDFTFKNLQLVQFFQEKANEVAPVLEANIDILTEMKEHYQFMFKSPDFPDEIKDNCQAEFAHFEKHVNKIITDLQRQKSRTAILQTLLGDRKSLLYGILNKQAIETSKALTKRAQISTERMELVTDSMHEIAKKTKQETVSMKIITLVTLFFLPGTFISTIMSTDILHVTNNQEDFSIRALQIYLEVTIPFMALTFGAWRVLYVMTKRRGRNTEKEKGRRVASGDYSMA</sequence>
<dbReference type="Pfam" id="PF26616">
    <property type="entry name" value="CorA-like"/>
    <property type="match status" value="1"/>
</dbReference>
<dbReference type="InParanoid" id="A0A2J6TFP5"/>
<proteinExistence type="predicted"/>
<accession>A0A2J6TFP5</accession>
<dbReference type="STRING" id="1095630.A0A2J6TFP5"/>
<evidence type="ECO:0000313" key="4">
    <source>
        <dbReference type="EMBL" id="PMD61844.1"/>
    </source>
</evidence>
<name>A0A2J6TFP5_9HELO</name>
<evidence type="ECO:0000256" key="1">
    <source>
        <dbReference type="SAM" id="MobiDB-lite"/>
    </source>
</evidence>
<keyword evidence="2" id="KW-1133">Transmembrane helix</keyword>
<feature type="transmembrane region" description="Helical" evidence="2">
    <location>
        <begin position="580"/>
        <end position="599"/>
    </location>
</feature>
<reference evidence="4 5" key="1">
    <citation type="submission" date="2016-04" db="EMBL/GenBank/DDBJ databases">
        <title>A degradative enzymes factory behind the ericoid mycorrhizal symbiosis.</title>
        <authorList>
            <consortium name="DOE Joint Genome Institute"/>
            <person name="Martino E."/>
            <person name="Morin E."/>
            <person name="Grelet G."/>
            <person name="Kuo A."/>
            <person name="Kohler A."/>
            <person name="Daghino S."/>
            <person name="Barry K."/>
            <person name="Choi C."/>
            <person name="Cichocki N."/>
            <person name="Clum A."/>
            <person name="Copeland A."/>
            <person name="Hainaut M."/>
            <person name="Haridas S."/>
            <person name="Labutti K."/>
            <person name="Lindquist E."/>
            <person name="Lipzen A."/>
            <person name="Khouja H.-R."/>
            <person name="Murat C."/>
            <person name="Ohm R."/>
            <person name="Olson A."/>
            <person name="Spatafora J."/>
            <person name="Veneault-Fourrey C."/>
            <person name="Henrissat B."/>
            <person name="Grigoriev I."/>
            <person name="Martin F."/>
            <person name="Perotto S."/>
        </authorList>
    </citation>
    <scope>NUCLEOTIDE SEQUENCE [LARGE SCALE GENOMIC DNA]</scope>
    <source>
        <strain evidence="4 5">E</strain>
    </source>
</reference>
<dbReference type="Gene3D" id="1.20.58.340">
    <property type="entry name" value="Magnesium transport protein CorA, transmembrane region"/>
    <property type="match status" value="1"/>
</dbReference>
<evidence type="ECO:0000259" key="3">
    <source>
        <dbReference type="Pfam" id="PF26616"/>
    </source>
</evidence>
<dbReference type="EMBL" id="KZ613786">
    <property type="protein sequence ID" value="PMD61844.1"/>
    <property type="molecule type" value="Genomic_DNA"/>
</dbReference>
<dbReference type="RefSeq" id="XP_024738748.1">
    <property type="nucleotide sequence ID" value="XM_024882967.1"/>
</dbReference>
<organism evidence="4 5">
    <name type="scientific">Hyaloscypha bicolor E</name>
    <dbReference type="NCBI Taxonomy" id="1095630"/>
    <lineage>
        <taxon>Eukaryota</taxon>
        <taxon>Fungi</taxon>
        <taxon>Dikarya</taxon>
        <taxon>Ascomycota</taxon>
        <taxon>Pezizomycotina</taxon>
        <taxon>Leotiomycetes</taxon>
        <taxon>Helotiales</taxon>
        <taxon>Hyaloscyphaceae</taxon>
        <taxon>Hyaloscypha</taxon>
        <taxon>Hyaloscypha bicolor</taxon>
    </lineage>
</organism>
<dbReference type="GeneID" id="36591044"/>
<dbReference type="InterPro" id="IPR058257">
    <property type="entry name" value="CorA-like_dom"/>
</dbReference>
<dbReference type="AlphaFoldDB" id="A0A2J6TFP5"/>
<keyword evidence="2" id="KW-0812">Transmembrane</keyword>
<protein>
    <recommendedName>
        <fullName evidence="3">CorA-like transporter domain-containing protein</fullName>
    </recommendedName>
</protein>
<feature type="compositionally biased region" description="Pro residues" evidence="1">
    <location>
        <begin position="354"/>
        <end position="384"/>
    </location>
</feature>
<dbReference type="Proteomes" id="UP000235371">
    <property type="component" value="Unassembled WGS sequence"/>
</dbReference>
<keyword evidence="2" id="KW-0472">Membrane</keyword>
<feature type="compositionally biased region" description="Low complexity" evidence="1">
    <location>
        <begin position="329"/>
        <end position="342"/>
    </location>
</feature>
<feature type="domain" description="CorA-like transporter" evidence="3">
    <location>
        <begin position="12"/>
        <end position="289"/>
    </location>
</feature>
<feature type="transmembrane region" description="Helical" evidence="2">
    <location>
        <begin position="541"/>
        <end position="560"/>
    </location>
</feature>
<keyword evidence="5" id="KW-1185">Reference proteome</keyword>
<feature type="region of interest" description="Disordered" evidence="1">
    <location>
        <begin position="328"/>
        <end position="393"/>
    </location>
</feature>